<sequence length="42" mass="4881">MHVCATNVRQGQMSRQRSEMRVCCVATPPNVRYDQSRLIRSD</sequence>
<evidence type="ECO:0000313" key="1">
    <source>
        <dbReference type="EMBL" id="MDW9256913.1"/>
    </source>
</evidence>
<accession>A0AAW9D4M7</accession>
<proteinExistence type="predicted"/>
<dbReference type="Proteomes" id="UP001272137">
    <property type="component" value="Unassembled WGS sequence"/>
</dbReference>
<comment type="caution">
    <text evidence="1">The sequence shown here is derived from an EMBL/GenBank/DDBJ whole genome shotgun (WGS) entry which is preliminary data.</text>
</comment>
<gene>
    <name evidence="1" type="ORF">C7S16_2402</name>
</gene>
<name>A0AAW9D4M7_BURTH</name>
<dbReference type="AlphaFoldDB" id="A0AAW9D4M7"/>
<protein>
    <submittedName>
        <fullName evidence="1">Uncharacterized protein</fullName>
    </submittedName>
</protein>
<reference evidence="1" key="1">
    <citation type="submission" date="2018-08" db="EMBL/GenBank/DDBJ databases">
        <title>Identification of Burkholderia cepacia strains that express a Burkholderia pseudomallei-like capsular polysaccharide.</title>
        <authorList>
            <person name="Burtnick M.N."/>
            <person name="Vongsouvath M."/>
            <person name="Newton P."/>
            <person name="Wuthiekanun V."/>
            <person name="Limmathurotsakul D."/>
            <person name="Brett P.J."/>
            <person name="Chantratita N."/>
            <person name="Dance D.A."/>
        </authorList>
    </citation>
    <scope>NUCLEOTIDE SEQUENCE</scope>
    <source>
        <strain evidence="1">SBXCC001</strain>
    </source>
</reference>
<evidence type="ECO:0000313" key="2">
    <source>
        <dbReference type="Proteomes" id="UP001272137"/>
    </source>
</evidence>
<organism evidence="1 2">
    <name type="scientific">Burkholderia thailandensis</name>
    <dbReference type="NCBI Taxonomy" id="57975"/>
    <lineage>
        <taxon>Bacteria</taxon>
        <taxon>Pseudomonadati</taxon>
        <taxon>Pseudomonadota</taxon>
        <taxon>Betaproteobacteria</taxon>
        <taxon>Burkholderiales</taxon>
        <taxon>Burkholderiaceae</taxon>
        <taxon>Burkholderia</taxon>
        <taxon>pseudomallei group</taxon>
    </lineage>
</organism>
<dbReference type="EMBL" id="QXCT01000002">
    <property type="protein sequence ID" value="MDW9256913.1"/>
    <property type="molecule type" value="Genomic_DNA"/>
</dbReference>